<gene>
    <name evidence="4" type="ORF">IHE70_10025</name>
</gene>
<evidence type="ECO:0000256" key="2">
    <source>
        <dbReference type="SAM" id="SignalP"/>
    </source>
</evidence>
<dbReference type="Pfam" id="PF14339">
    <property type="entry name" value="DUF4394"/>
    <property type="match status" value="1"/>
</dbReference>
<feature type="compositionally biased region" description="Gly residues" evidence="1">
    <location>
        <begin position="32"/>
        <end position="44"/>
    </location>
</feature>
<dbReference type="GeneID" id="79933875"/>
<feature type="region of interest" description="Disordered" evidence="1">
    <location>
        <begin position="32"/>
        <end position="58"/>
    </location>
</feature>
<sequence>MRKQAVIGVLTMAVAIGTVGAVGTGALGGSDAPGGSGSSGGSGAPSGSSASASASAGVSAGDSVGTGTGVEAKDGLLGGGAKVPGGLKAVGLTTDQRLVVFRVDKPGAVVPLGRVRGLKGDTRLVGIDYRVQNNKLYGVGDKGGVYTLREAGAKATKVSQLTVALRGAAYGVDFNPAANRLRVISDTGQNLRHNLDDPQGAPAAGTTAVDGTLTDPPVPPATAGVTARGVTGAAYTNNDLDTATATTLFDLDTAQDRISLQSPANAGNLAPTGRLGVDAPLNTGFDIYSSARSGVNAGYAVTGSRLFAVDLLTGKASSTGAFPKGRRVVDLAIPLRQG</sequence>
<dbReference type="RefSeq" id="WP_192360456.1">
    <property type="nucleotide sequence ID" value="NZ_CP119182.1"/>
</dbReference>
<keyword evidence="2" id="KW-0732">Signal</keyword>
<feature type="compositionally biased region" description="Low complexity" evidence="1">
    <location>
        <begin position="45"/>
        <end position="58"/>
    </location>
</feature>
<dbReference type="AlphaFoldDB" id="A0A927L6S1"/>
<comment type="caution">
    <text evidence="4">The sequence shown here is derived from an EMBL/GenBank/DDBJ whole genome shotgun (WGS) entry which is preliminary data.</text>
</comment>
<dbReference type="Proteomes" id="UP000661025">
    <property type="component" value="Unassembled WGS sequence"/>
</dbReference>
<evidence type="ECO:0000259" key="3">
    <source>
        <dbReference type="Pfam" id="PF14339"/>
    </source>
</evidence>
<protein>
    <submittedName>
        <fullName evidence="4">DUF4394 domain-containing protein</fullName>
    </submittedName>
</protein>
<dbReference type="InterPro" id="IPR025507">
    <property type="entry name" value="DUF4394"/>
</dbReference>
<evidence type="ECO:0000313" key="5">
    <source>
        <dbReference type="Proteomes" id="UP000661025"/>
    </source>
</evidence>
<evidence type="ECO:0000256" key="1">
    <source>
        <dbReference type="SAM" id="MobiDB-lite"/>
    </source>
</evidence>
<name>A0A927L6S1_9ACTN</name>
<feature type="domain" description="DUF4394" evidence="3">
    <location>
        <begin position="97"/>
        <end position="332"/>
    </location>
</feature>
<evidence type="ECO:0000313" key="4">
    <source>
        <dbReference type="EMBL" id="MBD9723578.1"/>
    </source>
</evidence>
<feature type="region of interest" description="Disordered" evidence="1">
    <location>
        <begin position="195"/>
        <end position="225"/>
    </location>
</feature>
<reference evidence="4" key="1">
    <citation type="submission" date="2020-09" db="EMBL/GenBank/DDBJ databases">
        <title>Streptomyces canutascabiei sp. nov., which causes potato common scab and is distributed across the world.</title>
        <authorList>
            <person name="Nguyen H.P."/>
            <person name="Weisberg A.J."/>
            <person name="Chang J.H."/>
            <person name="Clarke C.R."/>
        </authorList>
    </citation>
    <scope>NUCLEOTIDE SEQUENCE</scope>
    <source>
        <strain evidence="4">ID-01-6.2a</strain>
    </source>
</reference>
<organism evidence="4 5">
    <name type="scientific">Streptomyces caniscabiei</name>
    <dbReference type="NCBI Taxonomy" id="2746961"/>
    <lineage>
        <taxon>Bacteria</taxon>
        <taxon>Bacillati</taxon>
        <taxon>Actinomycetota</taxon>
        <taxon>Actinomycetes</taxon>
        <taxon>Kitasatosporales</taxon>
        <taxon>Streptomycetaceae</taxon>
        <taxon>Streptomyces</taxon>
    </lineage>
</organism>
<dbReference type="EMBL" id="JACYXT010000003">
    <property type="protein sequence ID" value="MBD9723578.1"/>
    <property type="molecule type" value="Genomic_DNA"/>
</dbReference>
<proteinExistence type="predicted"/>
<feature type="signal peptide" evidence="2">
    <location>
        <begin position="1"/>
        <end position="21"/>
    </location>
</feature>
<feature type="chain" id="PRO_5037345349" evidence="2">
    <location>
        <begin position="22"/>
        <end position="338"/>
    </location>
</feature>
<accession>A0A927L6S1</accession>